<keyword evidence="3" id="KW-1185">Reference proteome</keyword>
<gene>
    <name evidence="2" type="ORF">EB796_014834</name>
</gene>
<dbReference type="PANTHER" id="PTHR24020">
    <property type="entry name" value="COLLAGEN ALPHA"/>
    <property type="match status" value="1"/>
</dbReference>
<dbReference type="Proteomes" id="UP000593567">
    <property type="component" value="Unassembled WGS sequence"/>
</dbReference>
<organism evidence="2 3">
    <name type="scientific">Bugula neritina</name>
    <name type="common">Brown bryozoan</name>
    <name type="synonym">Sertularia neritina</name>
    <dbReference type="NCBI Taxonomy" id="10212"/>
    <lineage>
        <taxon>Eukaryota</taxon>
        <taxon>Metazoa</taxon>
        <taxon>Spiralia</taxon>
        <taxon>Lophotrochozoa</taxon>
        <taxon>Bryozoa</taxon>
        <taxon>Gymnolaemata</taxon>
        <taxon>Cheilostomatida</taxon>
        <taxon>Flustrina</taxon>
        <taxon>Buguloidea</taxon>
        <taxon>Bugulidae</taxon>
        <taxon>Bugula</taxon>
    </lineage>
</organism>
<dbReference type="CDD" id="cd01450">
    <property type="entry name" value="vWFA_subfamily_ECM"/>
    <property type="match status" value="1"/>
</dbReference>
<dbReference type="OrthoDB" id="6131560at2759"/>
<evidence type="ECO:0000313" key="2">
    <source>
        <dbReference type="EMBL" id="KAF6026850.1"/>
    </source>
</evidence>
<proteinExistence type="predicted"/>
<evidence type="ECO:0000259" key="1">
    <source>
        <dbReference type="PROSITE" id="PS50234"/>
    </source>
</evidence>
<accession>A0A7J7JKK9</accession>
<reference evidence="2" key="1">
    <citation type="submission" date="2020-06" db="EMBL/GenBank/DDBJ databases">
        <title>Draft genome of Bugula neritina, a colonial animal packing powerful symbionts and potential medicines.</title>
        <authorList>
            <person name="Rayko M."/>
        </authorList>
    </citation>
    <scope>NUCLEOTIDE SEQUENCE [LARGE SCALE GENOMIC DNA]</scope>
    <source>
        <strain evidence="2">Kwan_BN1</strain>
    </source>
</reference>
<evidence type="ECO:0000313" key="3">
    <source>
        <dbReference type="Proteomes" id="UP000593567"/>
    </source>
</evidence>
<dbReference type="Pfam" id="PF00092">
    <property type="entry name" value="VWA"/>
    <property type="match status" value="1"/>
</dbReference>
<dbReference type="AlphaFoldDB" id="A0A7J7JKK9"/>
<name>A0A7J7JKK9_BUGNE</name>
<dbReference type="SUPFAM" id="SSF53300">
    <property type="entry name" value="vWA-like"/>
    <property type="match status" value="1"/>
</dbReference>
<dbReference type="EMBL" id="VXIV02002196">
    <property type="protein sequence ID" value="KAF6026850.1"/>
    <property type="molecule type" value="Genomic_DNA"/>
</dbReference>
<dbReference type="SMART" id="SM00327">
    <property type="entry name" value="VWA"/>
    <property type="match status" value="1"/>
</dbReference>
<dbReference type="PROSITE" id="PS50234">
    <property type="entry name" value="VWFA"/>
    <property type="match status" value="1"/>
</dbReference>
<sequence length="425" mass="48536">MEYAEADTSAEVYNSTKICSWLAGEKEDQEIEGKKYKALLARIQRRCGEPKPSCPVTYHDIQQYMDKKEKYELAFDEMKDDQQMLPRSEIMSFFRSCQLFPLESEVQSAFRAVFKGKFYIIVCRYVHVIAKEDVVYIPHSMMHINKLCHNDILIGCSIQSDVVFLLDCSASIGSAVYDMQRGLIKDIIGHCEIAYDKVRVAIVPYNDDVFRVVDFDSYGSKDELLSELESLTYELVKSYGQITRTDSALRCMTQLVQKANSVNDHVRDGSQVPKLCFAFTDGQCYHTQLTSRWAEIARNDHKVVLYAVTCSDEETSKRYLLDIASSKDRVLKLTEYKTIGLIKSAIQGQQCLNNCPLCHYAQRAIVGDGRVGICSDERRGLFKHEALELIWMVYCPPATGLKKYKDSLWMSPQVEGKESMKLASE</sequence>
<dbReference type="InterPro" id="IPR050525">
    <property type="entry name" value="ECM_Assembly_Org"/>
</dbReference>
<dbReference type="InterPro" id="IPR002035">
    <property type="entry name" value="VWF_A"/>
</dbReference>
<feature type="domain" description="VWFA" evidence="1">
    <location>
        <begin position="161"/>
        <end position="346"/>
    </location>
</feature>
<comment type="caution">
    <text evidence="2">The sequence shown here is derived from an EMBL/GenBank/DDBJ whole genome shotgun (WGS) entry which is preliminary data.</text>
</comment>
<dbReference type="PANTHER" id="PTHR24020:SF84">
    <property type="entry name" value="VWFA DOMAIN-CONTAINING PROTEIN"/>
    <property type="match status" value="1"/>
</dbReference>
<protein>
    <recommendedName>
        <fullName evidence="1">VWFA domain-containing protein</fullName>
    </recommendedName>
</protein>
<dbReference type="Gene3D" id="3.40.50.410">
    <property type="entry name" value="von Willebrand factor, type A domain"/>
    <property type="match status" value="1"/>
</dbReference>
<dbReference type="InterPro" id="IPR036465">
    <property type="entry name" value="vWFA_dom_sf"/>
</dbReference>